<feature type="domain" description="Aldehyde dehydrogenase" evidence="3">
    <location>
        <begin position="40"/>
        <end position="494"/>
    </location>
</feature>
<organism evidence="4 5">
    <name type="scientific">Winogradskyella flava</name>
    <dbReference type="NCBI Taxonomy" id="1884876"/>
    <lineage>
        <taxon>Bacteria</taxon>
        <taxon>Pseudomonadati</taxon>
        <taxon>Bacteroidota</taxon>
        <taxon>Flavobacteriia</taxon>
        <taxon>Flavobacteriales</taxon>
        <taxon>Flavobacteriaceae</taxon>
        <taxon>Winogradskyella</taxon>
    </lineage>
</organism>
<keyword evidence="2" id="KW-0560">Oxidoreductase</keyword>
<evidence type="ECO:0000256" key="2">
    <source>
        <dbReference type="ARBA" id="ARBA00023002"/>
    </source>
</evidence>
<dbReference type="PANTHER" id="PTHR43353:SF5">
    <property type="entry name" value="SUCCINATE-SEMIALDEHYDE DEHYDROGENASE, MITOCHONDRIAL"/>
    <property type="match status" value="1"/>
</dbReference>
<dbReference type="Proteomes" id="UP000533900">
    <property type="component" value="Unassembled WGS sequence"/>
</dbReference>
<sequence>MTSKNDIPEQFQIKEILNQNTYLVGGELKTWRGQTSDIYSTISSTEAYQPTYLGTIPTLGKKEAISALDAAVEAYDKGQGLWPTMKVVDRIACMEKFVEQMKTKRDEVVKLLMWEIGKNLPDSQKEFDRTVEYIYDTIEDYKDMDRNSAKFQKHDGVHAHIRRGPLGVVLCLGPYNYPLNETFALLIPAIIMGNTTIFKPAKFGVLLLSPLIEAFQNSFPKGVVNIIYGRGRTVAAPIMQTGKVDVLALIGNSKSANALQNQHPKSNRLRLVLGLEAKNPAIVLPDADLDLAISECIAGTTSFNGQRCTALKVLYVHEAIIEEFNKRFSEKVDTLKFGNPWEDGAKLTPLPEPDKPSYIQELIDDATAKGALVINKKGGKTTENYIFPAVLYPVSKDMRVFQEEQFGPVIPVVPFSDIEEPLNDMAESNYGQQVSLFGKDVKTLAPLIDTLVNLVCRVNLNSSCQRGPDVYPFTGRKDSAVATLSVHDALRSFSIRTFVASKDNDYNNAILKDLLDSRASNFVSTDYIL</sequence>
<evidence type="ECO:0000313" key="4">
    <source>
        <dbReference type="EMBL" id="MBC2844422.1"/>
    </source>
</evidence>
<dbReference type="EMBL" id="JACLCP010000001">
    <property type="protein sequence ID" value="MBC2844422.1"/>
    <property type="molecule type" value="Genomic_DNA"/>
</dbReference>
<proteinExistence type="inferred from homology"/>
<dbReference type="RefSeq" id="WP_185788093.1">
    <property type="nucleotide sequence ID" value="NZ_JACLCP010000001.1"/>
</dbReference>
<dbReference type="PANTHER" id="PTHR43353">
    <property type="entry name" value="SUCCINATE-SEMIALDEHYDE DEHYDROGENASE, MITOCHONDRIAL"/>
    <property type="match status" value="1"/>
</dbReference>
<comment type="similarity">
    <text evidence="1">Belongs to the aldehyde dehydrogenase family.</text>
</comment>
<dbReference type="GO" id="GO:0016620">
    <property type="term" value="F:oxidoreductase activity, acting on the aldehyde or oxo group of donors, NAD or NADP as acceptor"/>
    <property type="evidence" value="ECO:0007669"/>
    <property type="project" value="InterPro"/>
</dbReference>
<comment type="caution">
    <text evidence="4">The sequence shown here is derived from an EMBL/GenBank/DDBJ whole genome shotgun (WGS) entry which is preliminary data.</text>
</comment>
<dbReference type="InterPro" id="IPR016162">
    <property type="entry name" value="Ald_DH_N"/>
</dbReference>
<dbReference type="SUPFAM" id="SSF53720">
    <property type="entry name" value="ALDH-like"/>
    <property type="match status" value="1"/>
</dbReference>
<dbReference type="Gene3D" id="3.40.605.10">
    <property type="entry name" value="Aldehyde Dehydrogenase, Chain A, domain 1"/>
    <property type="match status" value="1"/>
</dbReference>
<dbReference type="AlphaFoldDB" id="A0A842IME9"/>
<keyword evidence="5" id="KW-1185">Reference proteome</keyword>
<evidence type="ECO:0000259" key="3">
    <source>
        <dbReference type="Pfam" id="PF00171"/>
    </source>
</evidence>
<dbReference type="InterPro" id="IPR016163">
    <property type="entry name" value="Ald_DH_C"/>
</dbReference>
<dbReference type="InterPro" id="IPR050740">
    <property type="entry name" value="Aldehyde_DH_Superfamily"/>
</dbReference>
<protein>
    <submittedName>
        <fullName evidence="4">NADP-dependent glyceraldehyde-3-phosphate dehydrogenase</fullName>
    </submittedName>
</protein>
<dbReference type="CDD" id="cd07082">
    <property type="entry name" value="ALDH_F11_NP-GAPDH"/>
    <property type="match status" value="1"/>
</dbReference>
<dbReference type="Pfam" id="PF00171">
    <property type="entry name" value="Aldedh"/>
    <property type="match status" value="1"/>
</dbReference>
<dbReference type="Gene3D" id="3.40.309.10">
    <property type="entry name" value="Aldehyde Dehydrogenase, Chain A, domain 2"/>
    <property type="match status" value="1"/>
</dbReference>
<gene>
    <name evidence="4" type="ORF">H7F21_04895</name>
</gene>
<dbReference type="InterPro" id="IPR015590">
    <property type="entry name" value="Aldehyde_DH_dom"/>
</dbReference>
<evidence type="ECO:0000313" key="5">
    <source>
        <dbReference type="Proteomes" id="UP000533900"/>
    </source>
</evidence>
<name>A0A842IME9_9FLAO</name>
<reference evidence="4" key="1">
    <citation type="submission" date="2020-08" db="EMBL/GenBank/DDBJ databases">
        <title>Winogradskyella ouciana sp. nov., isolated from the hadal seawater of the Mariana Trench.</title>
        <authorList>
            <person name="He X."/>
        </authorList>
    </citation>
    <scope>NUCLEOTIDE SEQUENCE [LARGE SCALE GENOMIC DNA]</scope>
    <source>
        <strain evidence="4">KCTC 52348</strain>
    </source>
</reference>
<dbReference type="InterPro" id="IPR016161">
    <property type="entry name" value="Ald_DH/histidinol_DH"/>
</dbReference>
<evidence type="ECO:0000256" key="1">
    <source>
        <dbReference type="ARBA" id="ARBA00009986"/>
    </source>
</evidence>
<accession>A0A842IME9</accession>